<organism evidence="3 4">
    <name type="scientific">Candidatus Scatomonas pullistercoris</name>
    <dbReference type="NCBI Taxonomy" id="2840920"/>
    <lineage>
        <taxon>Bacteria</taxon>
        <taxon>Bacillati</taxon>
        <taxon>Bacillota</taxon>
        <taxon>Clostridia</taxon>
        <taxon>Lachnospirales</taxon>
        <taxon>Lachnospiraceae</taxon>
        <taxon>Lachnospiraceae incertae sedis</taxon>
        <taxon>Candidatus Scatomonas</taxon>
    </lineage>
</organism>
<evidence type="ECO:0000313" key="3">
    <source>
        <dbReference type="EMBL" id="HIV25429.1"/>
    </source>
</evidence>
<evidence type="ECO:0000259" key="2">
    <source>
        <dbReference type="Pfam" id="PF01551"/>
    </source>
</evidence>
<dbReference type="Gene3D" id="2.70.70.10">
    <property type="entry name" value="Glucose Permease (Domain IIA)"/>
    <property type="match status" value="1"/>
</dbReference>
<dbReference type="InterPro" id="IPR011055">
    <property type="entry name" value="Dup_hybrid_motif"/>
</dbReference>
<dbReference type="GO" id="GO:0004222">
    <property type="term" value="F:metalloendopeptidase activity"/>
    <property type="evidence" value="ECO:0007669"/>
    <property type="project" value="TreeGrafter"/>
</dbReference>
<accession>A0A9D1P488</accession>
<dbReference type="SUPFAM" id="SSF51261">
    <property type="entry name" value="Duplicated hybrid motif"/>
    <property type="match status" value="1"/>
</dbReference>
<name>A0A9D1P488_9FIRM</name>
<dbReference type="EMBL" id="DVOO01000016">
    <property type="protein sequence ID" value="HIV25429.1"/>
    <property type="molecule type" value="Genomic_DNA"/>
</dbReference>
<reference evidence="3" key="1">
    <citation type="submission" date="2020-10" db="EMBL/GenBank/DDBJ databases">
        <authorList>
            <person name="Gilroy R."/>
        </authorList>
    </citation>
    <scope>NUCLEOTIDE SEQUENCE</scope>
    <source>
        <strain evidence="3">CHK188-20938</strain>
    </source>
</reference>
<dbReference type="InterPro" id="IPR050570">
    <property type="entry name" value="Cell_wall_metabolism_enzyme"/>
</dbReference>
<dbReference type="PANTHER" id="PTHR21666">
    <property type="entry name" value="PEPTIDASE-RELATED"/>
    <property type="match status" value="1"/>
</dbReference>
<dbReference type="Pfam" id="PF01551">
    <property type="entry name" value="Peptidase_M23"/>
    <property type="match status" value="1"/>
</dbReference>
<dbReference type="Proteomes" id="UP000824169">
    <property type="component" value="Unassembled WGS sequence"/>
</dbReference>
<sequence>MKSKQKKIRLAVSGLLLAAVVGTGIYAYRLDQSSQAQMEKMAQIPDETEEKTENVSTSRAEADMPEETESQPAPTAEPVPETTPVPETEETVTAAETPLEFSESSVLVYPMEGTTGEILIPFNMENTVYFPTLDVYKCSPAMVMAAETGTPVMAAAASQVLLVENNEETGLTVTMDMGNGYQAVYGQLAEVTVEPGQRVEASAVIGTVGSPTKYYVDEGSNLYFAMTKDGDPIDPSLYLPPAAE</sequence>
<proteinExistence type="predicted"/>
<feature type="region of interest" description="Disordered" evidence="1">
    <location>
        <begin position="38"/>
        <end position="99"/>
    </location>
</feature>
<dbReference type="AlphaFoldDB" id="A0A9D1P488"/>
<dbReference type="CDD" id="cd12797">
    <property type="entry name" value="M23_peptidase"/>
    <property type="match status" value="1"/>
</dbReference>
<protein>
    <submittedName>
        <fullName evidence="3">Peptidoglycan DD-metalloendopeptidase family protein</fullName>
    </submittedName>
</protein>
<reference evidence="3" key="2">
    <citation type="journal article" date="2021" name="PeerJ">
        <title>Extensive microbial diversity within the chicken gut microbiome revealed by metagenomics and culture.</title>
        <authorList>
            <person name="Gilroy R."/>
            <person name="Ravi A."/>
            <person name="Getino M."/>
            <person name="Pursley I."/>
            <person name="Horton D.L."/>
            <person name="Alikhan N.F."/>
            <person name="Baker D."/>
            <person name="Gharbi K."/>
            <person name="Hall N."/>
            <person name="Watson M."/>
            <person name="Adriaenssens E.M."/>
            <person name="Foster-Nyarko E."/>
            <person name="Jarju S."/>
            <person name="Secka A."/>
            <person name="Antonio M."/>
            <person name="Oren A."/>
            <person name="Chaudhuri R.R."/>
            <person name="La Ragione R."/>
            <person name="Hildebrand F."/>
            <person name="Pallen M.J."/>
        </authorList>
    </citation>
    <scope>NUCLEOTIDE SEQUENCE</scope>
    <source>
        <strain evidence="3">CHK188-20938</strain>
    </source>
</reference>
<dbReference type="InterPro" id="IPR016047">
    <property type="entry name" value="M23ase_b-sheet_dom"/>
</dbReference>
<gene>
    <name evidence="3" type="ORF">IAB71_06525</name>
</gene>
<evidence type="ECO:0000256" key="1">
    <source>
        <dbReference type="SAM" id="MobiDB-lite"/>
    </source>
</evidence>
<feature type="compositionally biased region" description="Low complexity" evidence="1">
    <location>
        <begin position="84"/>
        <end position="98"/>
    </location>
</feature>
<feature type="domain" description="M23ase beta-sheet core" evidence="2">
    <location>
        <begin position="142"/>
        <end position="235"/>
    </location>
</feature>
<comment type="caution">
    <text evidence="3">The sequence shown here is derived from an EMBL/GenBank/DDBJ whole genome shotgun (WGS) entry which is preliminary data.</text>
</comment>
<dbReference type="PANTHER" id="PTHR21666:SF270">
    <property type="entry name" value="MUREIN HYDROLASE ACTIVATOR ENVC"/>
    <property type="match status" value="1"/>
</dbReference>
<evidence type="ECO:0000313" key="4">
    <source>
        <dbReference type="Proteomes" id="UP000824169"/>
    </source>
</evidence>